<dbReference type="GO" id="GO:0035556">
    <property type="term" value="P:intracellular signal transduction"/>
    <property type="evidence" value="ECO:0007669"/>
    <property type="project" value="TreeGrafter"/>
</dbReference>
<dbReference type="Bgee" id="ENSMGAG00000001288">
    <property type="expression patterns" value="Expressed in gizzard and 16 other cell types or tissues"/>
</dbReference>
<dbReference type="Proteomes" id="UP000001645">
    <property type="component" value="Chromosome 27"/>
</dbReference>
<evidence type="ECO:0000313" key="3">
    <source>
        <dbReference type="Proteomes" id="UP000001645"/>
    </source>
</evidence>
<dbReference type="GO" id="GO:0031674">
    <property type="term" value="C:I band"/>
    <property type="evidence" value="ECO:0007669"/>
    <property type="project" value="TreeGrafter"/>
</dbReference>
<evidence type="ECO:0000256" key="1">
    <source>
        <dbReference type="SAM" id="Coils"/>
    </source>
</evidence>
<organism evidence="2 3">
    <name type="scientific">Meleagris gallopavo</name>
    <name type="common">Wild turkey</name>
    <dbReference type="NCBI Taxonomy" id="9103"/>
    <lineage>
        <taxon>Eukaryota</taxon>
        <taxon>Metazoa</taxon>
        <taxon>Chordata</taxon>
        <taxon>Craniata</taxon>
        <taxon>Vertebrata</taxon>
        <taxon>Euteleostomi</taxon>
        <taxon>Archelosauria</taxon>
        <taxon>Archosauria</taxon>
        <taxon>Dinosauria</taxon>
        <taxon>Saurischia</taxon>
        <taxon>Theropoda</taxon>
        <taxon>Coelurosauria</taxon>
        <taxon>Aves</taxon>
        <taxon>Neognathae</taxon>
        <taxon>Galloanserae</taxon>
        <taxon>Galliformes</taxon>
        <taxon>Phasianidae</taxon>
        <taxon>Meleagridinae</taxon>
        <taxon>Meleagris</taxon>
    </lineage>
</organism>
<reference evidence="2 3" key="1">
    <citation type="journal article" date="2010" name="PLoS Biol.">
        <title>Multi-platform next-generation sequencing of the domestic turkey (Meleagris gallopavo): genome assembly and analysis.</title>
        <authorList>
            <person name="Dalloul R.A."/>
            <person name="Long J.A."/>
            <person name="Zimin A.V."/>
            <person name="Aslam L."/>
            <person name="Beal K."/>
            <person name="Blomberg L.A."/>
            <person name="Bouffard P."/>
            <person name="Burt D.W."/>
            <person name="Crasta O."/>
            <person name="Crooijmans R.P."/>
            <person name="Cooper K."/>
            <person name="Coulombe R.A."/>
            <person name="De S."/>
            <person name="Delany M.E."/>
            <person name="Dodgson J.B."/>
            <person name="Dong J.J."/>
            <person name="Evans C."/>
            <person name="Frederickson K.M."/>
            <person name="Flicek P."/>
            <person name="Florea L."/>
            <person name="Folkerts O."/>
            <person name="Groenen M.A."/>
            <person name="Harkins T.T."/>
            <person name="Herrero J."/>
            <person name="Hoffmann S."/>
            <person name="Megens H.J."/>
            <person name="Jiang A."/>
            <person name="de Jong P."/>
            <person name="Kaiser P."/>
            <person name="Kim H."/>
            <person name="Kim K.W."/>
            <person name="Kim S."/>
            <person name="Langenberger D."/>
            <person name="Lee M.K."/>
            <person name="Lee T."/>
            <person name="Mane S."/>
            <person name="Marcais G."/>
            <person name="Marz M."/>
            <person name="McElroy A.P."/>
            <person name="Modise T."/>
            <person name="Nefedov M."/>
            <person name="Notredame C."/>
            <person name="Paton I.R."/>
            <person name="Payne W.S."/>
            <person name="Pertea G."/>
            <person name="Prickett D."/>
            <person name="Puiu D."/>
            <person name="Qioa D."/>
            <person name="Raineri E."/>
            <person name="Ruffier M."/>
            <person name="Salzberg S.L."/>
            <person name="Schatz M.C."/>
            <person name="Scheuring C."/>
            <person name="Schmidt C.J."/>
            <person name="Schroeder S."/>
            <person name="Searle S.M."/>
            <person name="Smith E.J."/>
            <person name="Smith J."/>
            <person name="Sonstegard T.S."/>
            <person name="Stadler P.F."/>
            <person name="Tafer H."/>
            <person name="Tu Z.J."/>
            <person name="Van Tassell C.P."/>
            <person name="Vilella A.J."/>
            <person name="Williams K.P."/>
            <person name="Yorke J.A."/>
            <person name="Zhang L."/>
            <person name="Zhang H.B."/>
            <person name="Zhang X."/>
            <person name="Zhang Y."/>
            <person name="Reed K.M."/>
        </authorList>
    </citation>
    <scope>NUCLEOTIDE SEQUENCE [LARGE SCALE GENOMIC DNA]</scope>
</reference>
<keyword evidence="1" id="KW-0175">Coiled coil</keyword>
<dbReference type="InParanoid" id="G1MRE3"/>
<reference evidence="2" key="3">
    <citation type="submission" date="2025-09" db="UniProtKB">
        <authorList>
            <consortium name="Ensembl"/>
        </authorList>
    </citation>
    <scope>IDENTIFICATION</scope>
</reference>
<reference evidence="2" key="2">
    <citation type="submission" date="2025-08" db="UniProtKB">
        <authorList>
            <consortium name="Ensembl"/>
        </authorList>
    </citation>
    <scope>IDENTIFICATION</scope>
</reference>
<feature type="coiled-coil region" evidence="1">
    <location>
        <begin position="120"/>
        <end position="294"/>
    </location>
</feature>
<dbReference type="HOGENOM" id="CLU_060115_0_0_1"/>
<dbReference type="PANTHER" id="PTHR23171:SF4">
    <property type="entry name" value="TUFTELIN"/>
    <property type="match status" value="1"/>
</dbReference>
<name>G1MRE3_MELGA</name>
<dbReference type="PANTHER" id="PTHR23171">
    <property type="entry name" value="GDOWN1"/>
    <property type="match status" value="1"/>
</dbReference>
<accession>G1MRE3</accession>
<dbReference type="AlphaFoldDB" id="G1MRE3"/>
<dbReference type="GeneTree" id="ENSGT00950000183065"/>
<protein>
    <submittedName>
        <fullName evidence="2">Uncharacterized protein</fullName>
    </submittedName>
</protein>
<evidence type="ECO:0000313" key="2">
    <source>
        <dbReference type="Ensembl" id="ENSMGAP00000000746.2"/>
    </source>
</evidence>
<sequence>MVLRVICKVPSNPTIPWCWSQSSALCVSQPVGKAFAMVANRSSNGHALASERIKSNDGDEEIIKVGSQGCGQGMLLQGLEAGAGCGRGGWELRGLLGHLLDAESPLLMSQQDEDCSGDDVEKMRQTAKRLFTRLQEAEKCHQLEKKDLERTVSRYREEAEQTNCALRRAERSVVEKELQVDELQRLLAGMEKEHRTLLLKMKDSEAELARLRSVEGDKLAEQDRSAKLEKEVAMLREKIHHLDDMLKSQQRKVRQMIEQLQNSKTVIQAKDAVIQELKEKVAYLEAENLEMHDRIEHLIEKQVSRGGHSSRARSKSEYVSSKRLMGPKPLPLIRVVET</sequence>
<dbReference type="InterPro" id="IPR051375">
    <property type="entry name" value="Tuftelin_GRINL1A/MYZAP/CCD68"/>
</dbReference>
<dbReference type="Ensembl" id="ENSMGAT00000001392.2">
    <property type="protein sequence ID" value="ENSMGAP00000000746.2"/>
    <property type="gene ID" value="ENSMGAG00000001288.2"/>
</dbReference>
<proteinExistence type="predicted"/>
<keyword evidence="3" id="KW-1185">Reference proteome</keyword>